<dbReference type="SMART" id="SM00530">
    <property type="entry name" value="HTH_XRE"/>
    <property type="match status" value="1"/>
</dbReference>
<dbReference type="InterPro" id="IPR010982">
    <property type="entry name" value="Lambda_DNA-bd_dom_sf"/>
</dbReference>
<gene>
    <name evidence="2" type="ORF">HMPREF1090_03555</name>
</gene>
<dbReference type="EMBL" id="AGYR01000039">
    <property type="protein sequence ID" value="ENZ12429.1"/>
    <property type="molecule type" value="Genomic_DNA"/>
</dbReference>
<dbReference type="InterPro" id="IPR001387">
    <property type="entry name" value="Cro/C1-type_HTH"/>
</dbReference>
<dbReference type="SUPFAM" id="SSF47413">
    <property type="entry name" value="lambda repressor-like DNA-binding domains"/>
    <property type="match status" value="1"/>
</dbReference>
<dbReference type="AlphaFoldDB" id="A0A0E2H8K6"/>
<sequence>MKVGEYLKEQREQQGLSNAKLAKAAGVSKRSLIYWEQGRDMSVEVADKVLKALGATCKIGA</sequence>
<dbReference type="PROSITE" id="PS50943">
    <property type="entry name" value="HTH_CROC1"/>
    <property type="match status" value="1"/>
</dbReference>
<reference evidence="2 3" key="1">
    <citation type="submission" date="2013-01" db="EMBL/GenBank/DDBJ databases">
        <title>The Genome Sequence of Clostridium clostridioforme 90A8.</title>
        <authorList>
            <consortium name="The Broad Institute Genome Sequencing Platform"/>
            <person name="Earl A."/>
            <person name="Ward D."/>
            <person name="Feldgarden M."/>
            <person name="Gevers D."/>
            <person name="Courvalin P."/>
            <person name="Lambert T."/>
            <person name="Walker B."/>
            <person name="Young S.K."/>
            <person name="Zeng Q."/>
            <person name="Gargeya S."/>
            <person name="Fitzgerald M."/>
            <person name="Haas B."/>
            <person name="Abouelleil A."/>
            <person name="Alvarado L."/>
            <person name="Arachchi H.M."/>
            <person name="Berlin A.M."/>
            <person name="Chapman S.B."/>
            <person name="Dewar J."/>
            <person name="Goldberg J."/>
            <person name="Griggs A."/>
            <person name="Gujja S."/>
            <person name="Hansen M."/>
            <person name="Howarth C."/>
            <person name="Imamovic A."/>
            <person name="Larimer J."/>
            <person name="McCowan C."/>
            <person name="Murphy C."/>
            <person name="Neiman D."/>
            <person name="Pearson M."/>
            <person name="Priest M."/>
            <person name="Roberts A."/>
            <person name="Saif S."/>
            <person name="Shea T."/>
            <person name="Sisk P."/>
            <person name="Sykes S."/>
            <person name="Wortman J."/>
            <person name="Nusbaum C."/>
            <person name="Birren B."/>
        </authorList>
    </citation>
    <scope>NUCLEOTIDE SEQUENCE [LARGE SCALE GENOMIC DNA]</scope>
    <source>
        <strain evidence="2 3">90A8</strain>
    </source>
</reference>
<evidence type="ECO:0000313" key="3">
    <source>
        <dbReference type="Proteomes" id="UP000013085"/>
    </source>
</evidence>
<organism evidence="2 3">
    <name type="scientific">[Clostridium] clostridioforme 90A8</name>
    <dbReference type="NCBI Taxonomy" id="999408"/>
    <lineage>
        <taxon>Bacteria</taxon>
        <taxon>Bacillati</taxon>
        <taxon>Bacillota</taxon>
        <taxon>Clostridia</taxon>
        <taxon>Lachnospirales</taxon>
        <taxon>Lachnospiraceae</taxon>
        <taxon>Enterocloster</taxon>
    </lineage>
</organism>
<dbReference type="HOGENOM" id="CLU_066192_47_9_9"/>
<dbReference type="Pfam" id="PF01381">
    <property type="entry name" value="HTH_3"/>
    <property type="match status" value="1"/>
</dbReference>
<dbReference type="CDD" id="cd00093">
    <property type="entry name" value="HTH_XRE"/>
    <property type="match status" value="1"/>
</dbReference>
<accession>A0A0E2H8K6</accession>
<dbReference type="Proteomes" id="UP000013085">
    <property type="component" value="Unassembled WGS sequence"/>
</dbReference>
<protein>
    <recommendedName>
        <fullName evidence="1">HTH cro/C1-type domain-containing protein</fullName>
    </recommendedName>
</protein>
<dbReference type="GO" id="GO:0003677">
    <property type="term" value="F:DNA binding"/>
    <property type="evidence" value="ECO:0007669"/>
    <property type="project" value="InterPro"/>
</dbReference>
<dbReference type="RefSeq" id="WP_002593663.1">
    <property type="nucleotide sequence ID" value="NZ_KB850979.1"/>
</dbReference>
<proteinExistence type="predicted"/>
<name>A0A0E2H8K6_9FIRM</name>
<comment type="caution">
    <text evidence="2">The sequence shown here is derived from an EMBL/GenBank/DDBJ whole genome shotgun (WGS) entry which is preliminary data.</text>
</comment>
<evidence type="ECO:0000313" key="2">
    <source>
        <dbReference type="EMBL" id="ENZ12429.1"/>
    </source>
</evidence>
<dbReference type="Gene3D" id="1.10.260.40">
    <property type="entry name" value="lambda repressor-like DNA-binding domains"/>
    <property type="match status" value="1"/>
</dbReference>
<dbReference type="PATRIC" id="fig|999408.3.peg.3826"/>
<evidence type="ECO:0000259" key="1">
    <source>
        <dbReference type="PROSITE" id="PS50943"/>
    </source>
</evidence>
<feature type="domain" description="HTH cro/C1-type" evidence="1">
    <location>
        <begin position="7"/>
        <end position="59"/>
    </location>
</feature>